<feature type="compositionally biased region" description="Polar residues" evidence="1">
    <location>
        <begin position="148"/>
        <end position="170"/>
    </location>
</feature>
<organism evidence="2 3">
    <name type="scientific">Sphagnurus paluster</name>
    <dbReference type="NCBI Taxonomy" id="117069"/>
    <lineage>
        <taxon>Eukaryota</taxon>
        <taxon>Fungi</taxon>
        <taxon>Dikarya</taxon>
        <taxon>Basidiomycota</taxon>
        <taxon>Agaricomycotina</taxon>
        <taxon>Agaricomycetes</taxon>
        <taxon>Agaricomycetidae</taxon>
        <taxon>Agaricales</taxon>
        <taxon>Tricholomatineae</taxon>
        <taxon>Lyophyllaceae</taxon>
        <taxon>Sphagnurus</taxon>
    </lineage>
</organism>
<reference evidence="2" key="2">
    <citation type="submission" date="2021-10" db="EMBL/GenBank/DDBJ databases">
        <title>Phylogenomics reveals ancestral predisposition of the termite-cultivated fungus Termitomyces towards a domesticated lifestyle.</title>
        <authorList>
            <person name="Auxier B."/>
            <person name="Grum-Grzhimaylo A."/>
            <person name="Cardenas M.E."/>
            <person name="Lodge J.D."/>
            <person name="Laessoe T."/>
            <person name="Pedersen O."/>
            <person name="Smith M.E."/>
            <person name="Kuyper T.W."/>
            <person name="Franco-Molano E.A."/>
            <person name="Baroni T.J."/>
            <person name="Aanen D.K."/>
        </authorList>
    </citation>
    <scope>NUCLEOTIDE SEQUENCE</scope>
    <source>
        <strain evidence="2">D49</strain>
    </source>
</reference>
<evidence type="ECO:0000313" key="2">
    <source>
        <dbReference type="EMBL" id="KAG5649331.1"/>
    </source>
</evidence>
<dbReference type="AlphaFoldDB" id="A0A9P7KEP0"/>
<evidence type="ECO:0000256" key="1">
    <source>
        <dbReference type="SAM" id="MobiDB-lite"/>
    </source>
</evidence>
<accession>A0A9P7KEP0</accession>
<keyword evidence="3" id="KW-1185">Reference proteome</keyword>
<feature type="non-terminal residue" evidence="2">
    <location>
        <position position="170"/>
    </location>
</feature>
<evidence type="ECO:0000313" key="3">
    <source>
        <dbReference type="Proteomes" id="UP000717328"/>
    </source>
</evidence>
<comment type="caution">
    <text evidence="2">The sequence shown here is derived from an EMBL/GenBank/DDBJ whole genome shotgun (WGS) entry which is preliminary data.</text>
</comment>
<sequence length="170" mass="18443">MEATYNGPRSKARLITTPGYIAAPGFIQDVSWKPDKGGNYLVNCQLQDNAKEGPTTHMVCVVVGKVSDDKLFTSPVGNYTPKYNSSVSEAKFQFTLTAPSDPDFGPDWAVAIKTLQECQTVIAKGDDHRFFILGDETPKVLPLPQPQPSRSEQLNTPVSSLSGQPNASVK</sequence>
<reference evidence="2" key="1">
    <citation type="submission" date="2021-02" db="EMBL/GenBank/DDBJ databases">
        <authorList>
            <person name="Nieuwenhuis M."/>
            <person name="Van De Peppel L.J.J."/>
        </authorList>
    </citation>
    <scope>NUCLEOTIDE SEQUENCE</scope>
    <source>
        <strain evidence="2">D49</strain>
    </source>
</reference>
<dbReference type="OrthoDB" id="3064537at2759"/>
<proteinExistence type="predicted"/>
<dbReference type="EMBL" id="JABCKI010001162">
    <property type="protein sequence ID" value="KAG5649331.1"/>
    <property type="molecule type" value="Genomic_DNA"/>
</dbReference>
<protein>
    <submittedName>
        <fullName evidence="2">Uncharacterized protein</fullName>
    </submittedName>
</protein>
<dbReference type="Proteomes" id="UP000717328">
    <property type="component" value="Unassembled WGS sequence"/>
</dbReference>
<feature type="region of interest" description="Disordered" evidence="1">
    <location>
        <begin position="141"/>
        <end position="170"/>
    </location>
</feature>
<name>A0A9P7KEP0_9AGAR</name>
<gene>
    <name evidence="2" type="ORF">H0H81_004582</name>
</gene>